<organism evidence="11 12">
    <name type="scientific">Terfezia boudieri ATCC MYA-4762</name>
    <dbReference type="NCBI Taxonomy" id="1051890"/>
    <lineage>
        <taxon>Eukaryota</taxon>
        <taxon>Fungi</taxon>
        <taxon>Dikarya</taxon>
        <taxon>Ascomycota</taxon>
        <taxon>Pezizomycotina</taxon>
        <taxon>Pezizomycetes</taxon>
        <taxon>Pezizales</taxon>
        <taxon>Pezizaceae</taxon>
        <taxon>Terfezia</taxon>
    </lineage>
</organism>
<evidence type="ECO:0000313" key="12">
    <source>
        <dbReference type="Proteomes" id="UP000267821"/>
    </source>
</evidence>
<evidence type="ECO:0000256" key="10">
    <source>
        <dbReference type="RuleBase" id="RU365067"/>
    </source>
</evidence>
<comment type="function">
    <text evidence="9 10">Intramembrane glycolipid transporter that operates in the biosynthetic pathway of dolichol-linked oligosaccharides, the glycan precursors employed in protein asparagine (N)-glycosylation. The sequential addition of sugars to dolichol pyrophosphate produces dolichol-linked oligosaccharides containing fourteen sugars, including two GlcNAcs, nine mannoses and three glucoses. Once assembled, the oligosaccharide is transferred from the lipid to nascent proteins by oligosaccharyltransferases. The assembly of dolichol-linked oligosaccharides begins on the cytosolic side of the endoplasmic reticulum membrane and finishes in its lumen. RFT1 could mediate the translocation of the cytosolically oriented intermediate DolPP-GlcNAc2Man5, produced by ALG11, into the ER lumen where dolichol-linked oligosaccharides assembly continues. However, the intramembrane lipid transporter activity could not be confirmed in vitro.</text>
</comment>
<evidence type="ECO:0000256" key="3">
    <source>
        <dbReference type="ARBA" id="ARBA00010288"/>
    </source>
</evidence>
<dbReference type="FunCoup" id="A0A3N4M3J5">
    <property type="interactions" value="697"/>
</dbReference>
<comment type="subcellular location">
    <subcellularLocation>
        <location evidence="1 10">Endoplasmic reticulum membrane</location>
        <topology evidence="1 10">Multi-pass membrane protein</topology>
    </subcellularLocation>
</comment>
<evidence type="ECO:0000256" key="8">
    <source>
        <dbReference type="ARBA" id="ARBA00044793"/>
    </source>
</evidence>
<feature type="transmembrane region" description="Helical" evidence="10">
    <location>
        <begin position="441"/>
        <end position="459"/>
    </location>
</feature>
<keyword evidence="4 10" id="KW-0812">Transmembrane</keyword>
<comment type="pathway">
    <text evidence="2">Protein modification; protein glycosylation.</text>
</comment>
<keyword evidence="10" id="KW-0813">Transport</keyword>
<dbReference type="GO" id="GO:0005789">
    <property type="term" value="C:endoplasmic reticulum membrane"/>
    <property type="evidence" value="ECO:0007669"/>
    <property type="project" value="UniProtKB-SubCell"/>
</dbReference>
<evidence type="ECO:0000256" key="7">
    <source>
        <dbReference type="ARBA" id="ARBA00023136"/>
    </source>
</evidence>
<keyword evidence="5 10" id="KW-0256">Endoplasmic reticulum</keyword>
<evidence type="ECO:0000256" key="5">
    <source>
        <dbReference type="ARBA" id="ARBA00022824"/>
    </source>
</evidence>
<dbReference type="InterPro" id="IPR007594">
    <property type="entry name" value="RFT1"/>
</dbReference>
<evidence type="ECO:0000256" key="4">
    <source>
        <dbReference type="ARBA" id="ARBA00022692"/>
    </source>
</evidence>
<dbReference type="OrthoDB" id="9979195at2759"/>
<reference evidence="11 12" key="1">
    <citation type="journal article" date="2018" name="Nat. Ecol. Evol.">
        <title>Pezizomycetes genomes reveal the molecular basis of ectomycorrhizal truffle lifestyle.</title>
        <authorList>
            <person name="Murat C."/>
            <person name="Payen T."/>
            <person name="Noel B."/>
            <person name="Kuo A."/>
            <person name="Morin E."/>
            <person name="Chen J."/>
            <person name="Kohler A."/>
            <person name="Krizsan K."/>
            <person name="Balestrini R."/>
            <person name="Da Silva C."/>
            <person name="Montanini B."/>
            <person name="Hainaut M."/>
            <person name="Levati E."/>
            <person name="Barry K.W."/>
            <person name="Belfiori B."/>
            <person name="Cichocki N."/>
            <person name="Clum A."/>
            <person name="Dockter R.B."/>
            <person name="Fauchery L."/>
            <person name="Guy J."/>
            <person name="Iotti M."/>
            <person name="Le Tacon F."/>
            <person name="Lindquist E.A."/>
            <person name="Lipzen A."/>
            <person name="Malagnac F."/>
            <person name="Mello A."/>
            <person name="Molinier V."/>
            <person name="Miyauchi S."/>
            <person name="Poulain J."/>
            <person name="Riccioni C."/>
            <person name="Rubini A."/>
            <person name="Sitrit Y."/>
            <person name="Splivallo R."/>
            <person name="Traeger S."/>
            <person name="Wang M."/>
            <person name="Zifcakova L."/>
            <person name="Wipf D."/>
            <person name="Zambonelli A."/>
            <person name="Paolocci F."/>
            <person name="Nowrousian M."/>
            <person name="Ottonello S."/>
            <person name="Baldrian P."/>
            <person name="Spatafora J.W."/>
            <person name="Henrissat B."/>
            <person name="Nagy L.G."/>
            <person name="Aury J.M."/>
            <person name="Wincker P."/>
            <person name="Grigoriev I.V."/>
            <person name="Bonfante P."/>
            <person name="Martin F.M."/>
        </authorList>
    </citation>
    <scope>NUCLEOTIDE SEQUENCE [LARGE SCALE GENOMIC DNA]</scope>
    <source>
        <strain evidence="11 12">ATCC MYA-4762</strain>
    </source>
</reference>
<evidence type="ECO:0000256" key="6">
    <source>
        <dbReference type="ARBA" id="ARBA00022989"/>
    </source>
</evidence>
<feature type="transmembrane region" description="Helical" evidence="10">
    <location>
        <begin position="225"/>
        <end position="247"/>
    </location>
</feature>
<keyword evidence="7 10" id="KW-0472">Membrane</keyword>
<dbReference type="GO" id="GO:0034203">
    <property type="term" value="P:glycolipid translocation"/>
    <property type="evidence" value="ECO:0007669"/>
    <property type="project" value="TreeGrafter"/>
</dbReference>
<comment type="similarity">
    <text evidence="3 10">Belongs to the RFT1 family.</text>
</comment>
<dbReference type="AlphaFoldDB" id="A0A3N4M3J5"/>
<evidence type="ECO:0000256" key="9">
    <source>
        <dbReference type="ARBA" id="ARBA00045912"/>
    </source>
</evidence>
<sequence length="585" mass="64199">MTGTRDGSPQNTSLLRASAEGVKFLVLLQISSRLLTFVVNQVLLRYLSPELLGISVQFELYMITILYFSRESLRTAVQRYGISSDPSPTPNRVNDEKIYEPEGVIEGTPAAQSQMVVNLAYIPIPLGILFAAIIAPYYVKAFVSSDTVSQPYFYESLSLYTVATLLELFSEPGFALAQQMLLYKLRAGAESAAALTRCILTCGLTIYGVSAGLGGDRGLGPLPFALGQLGYAMVLTAIYIGQCWSIAHRKAFSLGLRKIASHESSYHMSFFHKPLSGLAFSMWMQAAIKHVLTQGDSLLIAWLANTHDQGIYSLASNYGSLVARMLFQPLEESSRNLFAKLLSQTGDKDDNSKSNSDSLRSVVTILQNILRLYSLLSTFFFSVGPPLAPLLLSLVAGSRWSNSAAGSVLSSFCYYIPLLAVNGITEAFVQSVASSKQLQQQSLWMFGFSVGFGLAGYVFLKELGWGAQGLVWANAVNMMLRIVWSWWFMGGYFRRNGVQPMSVKQLLPDWRLMGTAAVVGGILRRMQGLDRLSLAVIGKVGSLGVLLIAVCAATEYNYFMECYRMVRSGRSVVDASLKKNSEEKN</sequence>
<accession>A0A3N4M3J5</accession>
<dbReference type="STRING" id="1051890.A0A3N4M3J5"/>
<evidence type="ECO:0000313" key="11">
    <source>
        <dbReference type="EMBL" id="RPB29587.1"/>
    </source>
</evidence>
<gene>
    <name evidence="11" type="ORF">L211DRAFT_27190</name>
</gene>
<dbReference type="GO" id="GO:0006488">
    <property type="term" value="P:dolichol-linked oligosaccharide biosynthetic process"/>
    <property type="evidence" value="ECO:0007669"/>
    <property type="project" value="InterPro"/>
</dbReference>
<feature type="transmembrane region" description="Helical" evidence="10">
    <location>
        <begin position="471"/>
        <end position="489"/>
    </location>
</feature>
<feature type="transmembrane region" description="Helical" evidence="10">
    <location>
        <begin position="119"/>
        <end position="139"/>
    </location>
</feature>
<protein>
    <recommendedName>
        <fullName evidence="8 10">Man(5)GlcNAc(2)-PP-dolichol translocation protein RFT1</fullName>
    </recommendedName>
</protein>
<feature type="transmembrane region" description="Helical" evidence="10">
    <location>
        <begin position="408"/>
        <end position="429"/>
    </location>
</feature>
<keyword evidence="6 10" id="KW-1133">Transmembrane helix</keyword>
<comment type="caution">
    <text evidence="10">Lacks conserved residue(s) required for the propagation of feature annotation.</text>
</comment>
<feature type="transmembrane region" description="Helical" evidence="10">
    <location>
        <begin position="532"/>
        <end position="558"/>
    </location>
</feature>
<keyword evidence="12" id="KW-1185">Reference proteome</keyword>
<dbReference type="InParanoid" id="A0A3N4M3J5"/>
<name>A0A3N4M3J5_9PEZI</name>
<evidence type="ECO:0000256" key="1">
    <source>
        <dbReference type="ARBA" id="ARBA00004477"/>
    </source>
</evidence>
<feature type="transmembrane region" description="Helical" evidence="10">
    <location>
        <begin position="159"/>
        <end position="182"/>
    </location>
</feature>
<feature type="transmembrane region" description="Helical" evidence="10">
    <location>
        <begin position="194"/>
        <end position="213"/>
    </location>
</feature>
<dbReference type="EMBL" id="ML121527">
    <property type="protein sequence ID" value="RPB29587.1"/>
    <property type="molecule type" value="Genomic_DNA"/>
</dbReference>
<dbReference type="PANTHER" id="PTHR13117">
    <property type="entry name" value="ENDOPLASMIC RETICULUM MULTISPAN TRANSMEMBRANE PROTEIN-RELATED"/>
    <property type="match status" value="1"/>
</dbReference>
<dbReference type="Proteomes" id="UP000267821">
    <property type="component" value="Unassembled WGS sequence"/>
</dbReference>
<feature type="transmembrane region" description="Helical" evidence="10">
    <location>
        <begin position="372"/>
        <end position="396"/>
    </location>
</feature>
<dbReference type="PANTHER" id="PTHR13117:SF5">
    <property type="entry name" value="PROTEIN RFT1 HOMOLOG"/>
    <property type="match status" value="1"/>
</dbReference>
<evidence type="ECO:0000256" key="2">
    <source>
        <dbReference type="ARBA" id="ARBA00004922"/>
    </source>
</evidence>
<proteinExistence type="inferred from homology"/>
<dbReference type="Pfam" id="PF04506">
    <property type="entry name" value="Rft-1"/>
    <property type="match status" value="1"/>
</dbReference>